<proteinExistence type="predicted"/>
<keyword evidence="4" id="KW-1185">Reference proteome</keyword>
<feature type="domain" description="Cyclin N-terminal" evidence="2">
    <location>
        <begin position="21"/>
        <end position="104"/>
    </location>
</feature>
<accession>A0A2V0P324</accession>
<gene>
    <name evidence="3" type="ORF">Rsub_06034</name>
</gene>
<dbReference type="GO" id="GO:0016538">
    <property type="term" value="F:cyclin-dependent protein serine/threonine kinase regulator activity"/>
    <property type="evidence" value="ECO:0007669"/>
    <property type="project" value="InterPro"/>
</dbReference>
<name>A0A2V0P324_9CHLO</name>
<dbReference type="PANTHER" id="PTHR10026">
    <property type="entry name" value="CYCLIN"/>
    <property type="match status" value="1"/>
</dbReference>
<dbReference type="EMBL" id="BDRX01000039">
    <property type="protein sequence ID" value="GBF93302.1"/>
    <property type="molecule type" value="Genomic_DNA"/>
</dbReference>
<evidence type="ECO:0000313" key="4">
    <source>
        <dbReference type="Proteomes" id="UP000247498"/>
    </source>
</evidence>
<dbReference type="AlphaFoldDB" id="A0A2V0P324"/>
<dbReference type="OrthoDB" id="10264655at2759"/>
<dbReference type="InterPro" id="IPR006671">
    <property type="entry name" value="Cyclin_N"/>
</dbReference>
<evidence type="ECO:0000313" key="3">
    <source>
        <dbReference type="EMBL" id="GBF93302.1"/>
    </source>
</evidence>
<dbReference type="InParanoid" id="A0A2V0P324"/>
<dbReference type="SUPFAM" id="SSF47954">
    <property type="entry name" value="Cyclin-like"/>
    <property type="match status" value="2"/>
</dbReference>
<dbReference type="Proteomes" id="UP000247498">
    <property type="component" value="Unassembled WGS sequence"/>
</dbReference>
<reference evidence="3 4" key="1">
    <citation type="journal article" date="2018" name="Sci. Rep.">
        <title>Raphidocelis subcapitata (=Pseudokirchneriella subcapitata) provides an insight into genome evolution and environmental adaptations in the Sphaeropleales.</title>
        <authorList>
            <person name="Suzuki S."/>
            <person name="Yamaguchi H."/>
            <person name="Nakajima N."/>
            <person name="Kawachi M."/>
        </authorList>
    </citation>
    <scope>NUCLEOTIDE SEQUENCE [LARGE SCALE GENOMIC DNA]</scope>
    <source>
        <strain evidence="3 4">NIES-35</strain>
    </source>
</reference>
<protein>
    <recommendedName>
        <fullName evidence="2">Cyclin N-terminal domain-containing protein</fullName>
    </recommendedName>
</protein>
<evidence type="ECO:0000256" key="1">
    <source>
        <dbReference type="SAM" id="MobiDB-lite"/>
    </source>
</evidence>
<dbReference type="FunCoup" id="A0A2V0P324">
    <property type="interactions" value="2226"/>
</dbReference>
<evidence type="ECO:0000259" key="2">
    <source>
        <dbReference type="Pfam" id="PF00134"/>
    </source>
</evidence>
<organism evidence="3 4">
    <name type="scientific">Raphidocelis subcapitata</name>
    <dbReference type="NCBI Taxonomy" id="307507"/>
    <lineage>
        <taxon>Eukaryota</taxon>
        <taxon>Viridiplantae</taxon>
        <taxon>Chlorophyta</taxon>
        <taxon>core chlorophytes</taxon>
        <taxon>Chlorophyceae</taxon>
        <taxon>CS clade</taxon>
        <taxon>Sphaeropleales</taxon>
        <taxon>Selenastraceae</taxon>
        <taxon>Raphidocelis</taxon>
    </lineage>
</organism>
<dbReference type="GO" id="GO:0006357">
    <property type="term" value="P:regulation of transcription by RNA polymerase II"/>
    <property type="evidence" value="ECO:0007669"/>
    <property type="project" value="InterPro"/>
</dbReference>
<dbReference type="STRING" id="307507.A0A2V0P324"/>
<comment type="caution">
    <text evidence="3">The sequence shown here is derived from an EMBL/GenBank/DDBJ whole genome shotgun (WGS) entry which is preliminary data.</text>
</comment>
<feature type="compositionally biased region" description="Gly residues" evidence="1">
    <location>
        <begin position="311"/>
        <end position="332"/>
    </location>
</feature>
<dbReference type="Gene3D" id="1.10.472.10">
    <property type="entry name" value="Cyclin-like"/>
    <property type="match status" value="2"/>
</dbReference>
<dbReference type="InterPro" id="IPR036915">
    <property type="entry name" value="Cyclin-like_sf"/>
</dbReference>
<dbReference type="Pfam" id="PF00134">
    <property type="entry name" value="Cyclin_N"/>
    <property type="match status" value="1"/>
</dbReference>
<dbReference type="InterPro" id="IPR043198">
    <property type="entry name" value="Cyclin/Ssn8"/>
</dbReference>
<sequence length="440" mass="46600">MQGQTIARMVFFPQKQLEDSPSRADGMGADEERAMRRAAQQIIIDVCQTMHMHVQYAYVAVYLCYRYYAVRSWKRSDRWLIMPAALSLALKMRESPKPIGHIIVEFEKRRWRDYDRSRPPADRKILDKAYLDGLREPFCLAERAILFAVGFEFGIGDPYPHVAKQLFALGLTDSEHAAKVEVQQMAWNFLRDSLSTTVCLRHPPEKIAATAVFLSFQVYRRPLALSAAAGEGAEEGEALDAPKSFCEVCNIMPQEVIEIANEITATYVASLRHQPAPQLAPVPAGSSRRPVALPAIESVVKGDRWTLVSKGSGGSNGAAAGDGGGRGGGSRSGGDDDGSLSASGRLGAGAGAGRWSQAGAERWGHAGGGSGGASGSGWAAGSGGGGRGGGGQGGGWGVEMPRSDDSSGSAIAFGPKRQRVGAEWGAGDGPSARGPNSPRA</sequence>
<dbReference type="CDD" id="cd20546">
    <property type="entry name" value="CYCLIN_SpCG1C_ScCTK2-like_rpt2"/>
    <property type="match status" value="1"/>
</dbReference>
<feature type="compositionally biased region" description="Gly residues" evidence="1">
    <location>
        <begin position="365"/>
        <end position="397"/>
    </location>
</feature>
<feature type="region of interest" description="Disordered" evidence="1">
    <location>
        <begin position="307"/>
        <end position="440"/>
    </location>
</feature>